<feature type="transmembrane region" description="Helical" evidence="1">
    <location>
        <begin position="95"/>
        <end position="114"/>
    </location>
</feature>
<keyword evidence="1" id="KW-1133">Transmembrane helix</keyword>
<dbReference type="EMBL" id="JAGQDD010000017">
    <property type="protein sequence ID" value="MBQ0932583.1"/>
    <property type="molecule type" value="Genomic_DNA"/>
</dbReference>
<dbReference type="AlphaFoldDB" id="A0A941BIC9"/>
<dbReference type="Proteomes" id="UP000676246">
    <property type="component" value="Unassembled WGS sequence"/>
</dbReference>
<evidence type="ECO:0000256" key="1">
    <source>
        <dbReference type="SAM" id="Phobius"/>
    </source>
</evidence>
<reference evidence="2 3" key="1">
    <citation type="submission" date="2021-04" db="EMBL/GenBank/DDBJ databases">
        <title>The genome sequence of Ideonella sp. 3Y2.</title>
        <authorList>
            <person name="Liu Y."/>
        </authorList>
    </citation>
    <scope>NUCLEOTIDE SEQUENCE [LARGE SCALE GENOMIC DNA]</scope>
    <source>
        <strain evidence="2 3">3Y2</strain>
    </source>
</reference>
<gene>
    <name evidence="2" type="ORF">KAK03_19060</name>
</gene>
<evidence type="ECO:0000313" key="2">
    <source>
        <dbReference type="EMBL" id="MBQ0932583.1"/>
    </source>
</evidence>
<sequence>MRSSAAKALSVGVVATLSAAGMAWHECVLLAAAAAVGHRLFLWRMDDGAPWDAWRAGVRCLFAGLLGLLAAVALFAVIAAGLAGYWEMGHQHARATLALVAAAAALLVLVQVDWQARWAETRFWAFVAGGLALTFETWRPDLEWLPCLASAGIGMWLALASWRMVRTQAGDLLRSDARM</sequence>
<keyword evidence="3" id="KW-1185">Reference proteome</keyword>
<protein>
    <submittedName>
        <fullName evidence="2">Uncharacterized protein</fullName>
    </submittedName>
</protein>
<dbReference type="RefSeq" id="WP_054018321.1">
    <property type="nucleotide sequence ID" value="NZ_JAGQDD010000017.1"/>
</dbReference>
<feature type="transmembrane region" description="Helical" evidence="1">
    <location>
        <begin position="61"/>
        <end position="83"/>
    </location>
</feature>
<keyword evidence="1" id="KW-0812">Transmembrane</keyword>
<feature type="transmembrane region" description="Helical" evidence="1">
    <location>
        <begin position="143"/>
        <end position="165"/>
    </location>
</feature>
<comment type="caution">
    <text evidence="2">The sequence shown here is derived from an EMBL/GenBank/DDBJ whole genome shotgun (WGS) entry which is preliminary data.</text>
</comment>
<proteinExistence type="predicted"/>
<organism evidence="2 3">
    <name type="scientific">Ideonella alba</name>
    <dbReference type="NCBI Taxonomy" id="2824118"/>
    <lineage>
        <taxon>Bacteria</taxon>
        <taxon>Pseudomonadati</taxon>
        <taxon>Pseudomonadota</taxon>
        <taxon>Betaproteobacteria</taxon>
        <taxon>Burkholderiales</taxon>
        <taxon>Sphaerotilaceae</taxon>
        <taxon>Ideonella</taxon>
    </lineage>
</organism>
<name>A0A941BIC9_9BURK</name>
<keyword evidence="1" id="KW-0472">Membrane</keyword>
<accession>A0A941BIC9</accession>
<evidence type="ECO:0000313" key="3">
    <source>
        <dbReference type="Proteomes" id="UP000676246"/>
    </source>
</evidence>